<evidence type="ECO:0000256" key="1">
    <source>
        <dbReference type="SAM" id="SignalP"/>
    </source>
</evidence>
<reference evidence="2 3" key="1">
    <citation type="journal article" date="2024" name="J Genomics">
        <title>Draft genome sequencing and assembly of Favolaschia claudopus CIRM-BRFM 2984 isolated from oak limbs.</title>
        <authorList>
            <person name="Navarro D."/>
            <person name="Drula E."/>
            <person name="Chaduli D."/>
            <person name="Cazenave R."/>
            <person name="Ahrendt S."/>
            <person name="Wang J."/>
            <person name="Lipzen A."/>
            <person name="Daum C."/>
            <person name="Barry K."/>
            <person name="Grigoriev I.V."/>
            <person name="Favel A."/>
            <person name="Rosso M.N."/>
            <person name="Martin F."/>
        </authorList>
    </citation>
    <scope>NUCLEOTIDE SEQUENCE [LARGE SCALE GENOMIC DNA]</scope>
    <source>
        <strain evidence="2 3">CIRM-BRFM 2984</strain>
    </source>
</reference>
<gene>
    <name evidence="2" type="ORF">R3P38DRAFT_3016923</name>
</gene>
<sequence>MAPLFLSSIRLLHLFCFIQTQTQTFHFTQYKTLVYFKETTKQRRVYPISASAVKQVAETSGAGGAVTDLKRVSFFLIRCDRKPYHTKRSRRNEQDGANGAEVRRRILGVRDAGVGGQRGGGTRQYKGLAMAASVELPEKIRRRHFDAACVRVGEIDVLGMRGGRGFGRRRR</sequence>
<feature type="signal peptide" evidence="1">
    <location>
        <begin position="1"/>
        <end position="24"/>
    </location>
</feature>
<keyword evidence="3" id="KW-1185">Reference proteome</keyword>
<evidence type="ECO:0000313" key="3">
    <source>
        <dbReference type="Proteomes" id="UP001362999"/>
    </source>
</evidence>
<keyword evidence="1" id="KW-0732">Signal</keyword>
<organism evidence="2 3">
    <name type="scientific">Favolaschia claudopus</name>
    <dbReference type="NCBI Taxonomy" id="2862362"/>
    <lineage>
        <taxon>Eukaryota</taxon>
        <taxon>Fungi</taxon>
        <taxon>Dikarya</taxon>
        <taxon>Basidiomycota</taxon>
        <taxon>Agaricomycotina</taxon>
        <taxon>Agaricomycetes</taxon>
        <taxon>Agaricomycetidae</taxon>
        <taxon>Agaricales</taxon>
        <taxon>Marasmiineae</taxon>
        <taxon>Mycenaceae</taxon>
        <taxon>Favolaschia</taxon>
    </lineage>
</organism>
<proteinExistence type="predicted"/>
<protein>
    <submittedName>
        <fullName evidence="2">Uncharacterized protein</fullName>
    </submittedName>
</protein>
<feature type="chain" id="PRO_5043765701" evidence="1">
    <location>
        <begin position="25"/>
        <end position="171"/>
    </location>
</feature>
<accession>A0AAW0AJU5</accession>
<name>A0AAW0AJU5_9AGAR</name>
<dbReference type="AlphaFoldDB" id="A0AAW0AJU5"/>
<dbReference type="Proteomes" id="UP001362999">
    <property type="component" value="Unassembled WGS sequence"/>
</dbReference>
<comment type="caution">
    <text evidence="2">The sequence shown here is derived from an EMBL/GenBank/DDBJ whole genome shotgun (WGS) entry which is preliminary data.</text>
</comment>
<dbReference type="EMBL" id="JAWWNJ010000064">
    <property type="protein sequence ID" value="KAK7012652.1"/>
    <property type="molecule type" value="Genomic_DNA"/>
</dbReference>
<evidence type="ECO:0000313" key="2">
    <source>
        <dbReference type="EMBL" id="KAK7012652.1"/>
    </source>
</evidence>